<dbReference type="GO" id="GO:0016887">
    <property type="term" value="F:ATP hydrolysis activity"/>
    <property type="evidence" value="ECO:0007669"/>
    <property type="project" value="InterPro"/>
</dbReference>
<comment type="caution">
    <text evidence="3">The sequence shown here is derived from an EMBL/GenBank/DDBJ whole genome shotgun (WGS) entry which is preliminary data.</text>
</comment>
<dbReference type="CDD" id="cd01130">
    <property type="entry name" value="VirB11-like_ATPase"/>
    <property type="match status" value="1"/>
</dbReference>
<dbReference type="EMBL" id="JACHMH010000001">
    <property type="protein sequence ID" value="MBB4675255.1"/>
    <property type="molecule type" value="Genomic_DNA"/>
</dbReference>
<name>A0A7W7C656_9PSEU</name>
<evidence type="ECO:0000259" key="2">
    <source>
        <dbReference type="Pfam" id="PF00437"/>
    </source>
</evidence>
<dbReference type="Proteomes" id="UP000533598">
    <property type="component" value="Unassembled WGS sequence"/>
</dbReference>
<dbReference type="Gene3D" id="3.30.450.380">
    <property type="match status" value="1"/>
</dbReference>
<dbReference type="InterPro" id="IPR022399">
    <property type="entry name" value="TadA-like_ATPase"/>
</dbReference>
<dbReference type="NCBIfam" id="TIGR03819">
    <property type="entry name" value="heli_sec_ATPase"/>
    <property type="match status" value="1"/>
</dbReference>
<evidence type="ECO:0000256" key="1">
    <source>
        <dbReference type="ARBA" id="ARBA00006611"/>
    </source>
</evidence>
<dbReference type="Gene3D" id="3.40.50.300">
    <property type="entry name" value="P-loop containing nucleotide triphosphate hydrolases"/>
    <property type="match status" value="1"/>
</dbReference>
<organism evidence="3 4">
    <name type="scientific">Crossiella cryophila</name>
    <dbReference type="NCBI Taxonomy" id="43355"/>
    <lineage>
        <taxon>Bacteria</taxon>
        <taxon>Bacillati</taxon>
        <taxon>Actinomycetota</taxon>
        <taxon>Actinomycetes</taxon>
        <taxon>Pseudonocardiales</taxon>
        <taxon>Pseudonocardiaceae</taxon>
        <taxon>Crossiella</taxon>
    </lineage>
</organism>
<dbReference type="InterPro" id="IPR001482">
    <property type="entry name" value="T2SS/T4SS_dom"/>
</dbReference>
<dbReference type="PANTHER" id="PTHR30486">
    <property type="entry name" value="TWITCHING MOTILITY PROTEIN PILT"/>
    <property type="match status" value="1"/>
</dbReference>
<evidence type="ECO:0000313" key="4">
    <source>
        <dbReference type="Proteomes" id="UP000533598"/>
    </source>
</evidence>
<comment type="similarity">
    <text evidence="1">Belongs to the GSP E family.</text>
</comment>
<dbReference type="Pfam" id="PF00437">
    <property type="entry name" value="T2SSE"/>
    <property type="match status" value="1"/>
</dbReference>
<evidence type="ECO:0000313" key="3">
    <source>
        <dbReference type="EMBL" id="MBB4675255.1"/>
    </source>
</evidence>
<reference evidence="3 4" key="1">
    <citation type="submission" date="2020-08" db="EMBL/GenBank/DDBJ databases">
        <title>Sequencing the genomes of 1000 actinobacteria strains.</title>
        <authorList>
            <person name="Klenk H.-P."/>
        </authorList>
    </citation>
    <scope>NUCLEOTIDE SEQUENCE [LARGE SCALE GENOMIC DNA]</scope>
    <source>
        <strain evidence="3 4">DSM 44230</strain>
    </source>
</reference>
<gene>
    <name evidence="3" type="ORF">HNR67_001373</name>
</gene>
<dbReference type="InterPro" id="IPR027417">
    <property type="entry name" value="P-loop_NTPase"/>
</dbReference>
<keyword evidence="4" id="KW-1185">Reference proteome</keyword>
<proteinExistence type="inferred from homology"/>
<dbReference type="AlphaFoldDB" id="A0A7W7C656"/>
<dbReference type="InterPro" id="IPR050921">
    <property type="entry name" value="T4SS_GSP_E_ATPase"/>
</dbReference>
<dbReference type="PANTHER" id="PTHR30486:SF6">
    <property type="entry name" value="TYPE IV PILUS RETRACTATION ATPASE PILT"/>
    <property type="match status" value="1"/>
</dbReference>
<dbReference type="SUPFAM" id="SSF52540">
    <property type="entry name" value="P-loop containing nucleoside triphosphate hydrolases"/>
    <property type="match status" value="1"/>
</dbReference>
<protein>
    <submittedName>
        <fullName evidence="3">Pilus assembly protein CpaF</fullName>
    </submittedName>
</protein>
<accession>A0A7W7C656</accession>
<sequence>MPMTAAADVDKGLIDRVRGRLAQLGSRPTPANLADAIRAETGGLLTNADLLDTLRLLDREFIGAGPLEPLLRMDGVTDVLVTGPGRVWVDRGHGLTRTAVTLPDEEAVRRLAQRLALAAGRRLDDAQPFVDGWLPGGVRLHAVLAPIAAGGTCISLRALKPATHDLATLRDLGTFTESTENLLRRMMKARLSFLVVGGTGSGKSTLLNALLGCADPAERIVTIEEAEELHPAHPHVVRLVARPPNIEGAGEITLRELVRQALRMRPDRLVLGEARGAEIADLLAAMNTGHEGCAGTLHANSPTEVPARLEALAALGGLSRPALHSQLSAALQVVLHLRRDEHGNRALSAVGVLDRTDDYIRVVPVWQQNHGWTTAKTRLTTLLRTREPAPT</sequence>
<feature type="domain" description="Bacterial type II secretion system protein E" evidence="2">
    <location>
        <begin position="63"/>
        <end position="339"/>
    </location>
</feature>